<evidence type="ECO:0000313" key="6">
    <source>
        <dbReference type="Proteomes" id="UP000629365"/>
    </source>
</evidence>
<protein>
    <submittedName>
        <fullName evidence="5">Arginase</fullName>
    </submittedName>
</protein>
<dbReference type="InterPro" id="IPR006035">
    <property type="entry name" value="Ureohydrolase"/>
</dbReference>
<comment type="similarity">
    <text evidence="4">Belongs to the arginase family.</text>
</comment>
<evidence type="ECO:0000256" key="4">
    <source>
        <dbReference type="PROSITE-ProRule" id="PRU00742"/>
    </source>
</evidence>
<proteinExistence type="inferred from homology"/>
<dbReference type="Gene3D" id="3.40.800.10">
    <property type="entry name" value="Ureohydrolase domain"/>
    <property type="match status" value="1"/>
</dbReference>
<comment type="caution">
    <text evidence="5">The sequence shown here is derived from an EMBL/GenBank/DDBJ whole genome shotgun (WGS) entry which is preliminary data.</text>
</comment>
<organism evidence="5 6">
    <name type="scientific">Microbacterium murale</name>
    <dbReference type="NCBI Taxonomy" id="1081040"/>
    <lineage>
        <taxon>Bacteria</taxon>
        <taxon>Bacillati</taxon>
        <taxon>Actinomycetota</taxon>
        <taxon>Actinomycetes</taxon>
        <taxon>Micrococcales</taxon>
        <taxon>Microbacteriaceae</taxon>
        <taxon>Microbacterium</taxon>
    </lineage>
</organism>
<keyword evidence="3" id="KW-0464">Manganese</keyword>
<reference evidence="6" key="1">
    <citation type="journal article" date="2019" name="Int. J. Syst. Evol. Microbiol.">
        <title>The Global Catalogue of Microorganisms (GCM) 10K type strain sequencing project: providing services to taxonomists for standard genome sequencing and annotation.</title>
        <authorList>
            <consortium name="The Broad Institute Genomics Platform"/>
            <consortium name="The Broad Institute Genome Sequencing Center for Infectious Disease"/>
            <person name="Wu L."/>
            <person name="Ma J."/>
        </authorList>
    </citation>
    <scope>NUCLEOTIDE SEQUENCE [LARGE SCALE GENOMIC DNA]</scope>
    <source>
        <strain evidence="6">CCM 7640</strain>
    </source>
</reference>
<keyword evidence="2" id="KW-0378">Hydrolase</keyword>
<evidence type="ECO:0000256" key="1">
    <source>
        <dbReference type="ARBA" id="ARBA00022723"/>
    </source>
</evidence>
<dbReference type="Pfam" id="PF00491">
    <property type="entry name" value="Arginase"/>
    <property type="match status" value="1"/>
</dbReference>
<dbReference type="EMBL" id="BMCM01000003">
    <property type="protein sequence ID" value="GGD77806.1"/>
    <property type="molecule type" value="Genomic_DNA"/>
</dbReference>
<keyword evidence="1" id="KW-0479">Metal-binding</keyword>
<evidence type="ECO:0000256" key="3">
    <source>
        <dbReference type="ARBA" id="ARBA00023211"/>
    </source>
</evidence>
<sequence>MTSNRRTGDDGTGEGDPVIALISAPSNLGLRPPQPGAVPGTAKAPEALREAGLHEVLIGRGAVDWGAVLPGRYVDDEGRRAAGTVRNQGAIIYHARLLARRIVEARAAGLAPLVLGGDCSLLMAAGMASKVSGGGGLVHVDGHTDFRHPGNSDAYGSLAGEDLAAAIGHHVPEIADIDGLGPYFEADATAHVGCRREDEYVSEVSALVALTIPADRVILHGGVRAAAQIVATPGLERGFWLQVDVDVLDPEHMPAVDSPDPGGLAPDELIALLRGIAPRAWGASVTVFDPDLDPEGAYAETVARVIEEGLGELGTEAVERD</sequence>
<dbReference type="SUPFAM" id="SSF52768">
    <property type="entry name" value="Arginase/deacetylase"/>
    <property type="match status" value="1"/>
</dbReference>
<dbReference type="PROSITE" id="PS51409">
    <property type="entry name" value="ARGINASE_2"/>
    <property type="match status" value="1"/>
</dbReference>
<evidence type="ECO:0000256" key="2">
    <source>
        <dbReference type="ARBA" id="ARBA00022801"/>
    </source>
</evidence>
<dbReference type="PANTHER" id="PTHR43782">
    <property type="entry name" value="ARGINASE"/>
    <property type="match status" value="1"/>
</dbReference>
<dbReference type="CDD" id="cd09999">
    <property type="entry name" value="Arginase-like_1"/>
    <property type="match status" value="1"/>
</dbReference>
<dbReference type="RefSeq" id="WP_229703022.1">
    <property type="nucleotide sequence ID" value="NZ_BMCM01000003.1"/>
</dbReference>
<dbReference type="PANTHER" id="PTHR43782:SF3">
    <property type="entry name" value="ARGINASE"/>
    <property type="match status" value="1"/>
</dbReference>
<evidence type="ECO:0000313" key="5">
    <source>
        <dbReference type="EMBL" id="GGD77806.1"/>
    </source>
</evidence>
<dbReference type="InterPro" id="IPR023696">
    <property type="entry name" value="Ureohydrolase_dom_sf"/>
</dbReference>
<keyword evidence="6" id="KW-1185">Reference proteome</keyword>
<accession>A0ABQ1RTU9</accession>
<gene>
    <name evidence="5" type="primary">argI2</name>
    <name evidence="5" type="ORF">GCM10007269_20960</name>
</gene>
<dbReference type="Proteomes" id="UP000629365">
    <property type="component" value="Unassembled WGS sequence"/>
</dbReference>
<name>A0ABQ1RTU9_9MICO</name>